<dbReference type="RefSeq" id="WP_145188514.1">
    <property type="nucleotide sequence ID" value="NZ_CP036290.1"/>
</dbReference>
<protein>
    <submittedName>
        <fullName evidence="2">Uncharacterized protein</fullName>
    </submittedName>
</protein>
<evidence type="ECO:0000313" key="3">
    <source>
        <dbReference type="Proteomes" id="UP000319342"/>
    </source>
</evidence>
<gene>
    <name evidence="2" type="ORF">Pla163_24690</name>
</gene>
<name>A0A518D1I3_9BACT</name>
<evidence type="ECO:0000313" key="2">
    <source>
        <dbReference type="EMBL" id="QDU85341.1"/>
    </source>
</evidence>
<dbReference type="AlphaFoldDB" id="A0A518D1I3"/>
<sequence precursor="true">MKRALAISLVVLAVLALARPSVGANAQDETPAGTPPTATPQEAVTTGLVVQEPGVLPPAASEQARATWKAMLAAIGALPATPDEPTGAPAASTRLTNRFDMRLGLLTRSGRRGDDPRPESHEFDTRIIYMAPFFVRYQLPQGVETGFGPDGFWLRDKDEIVMLRGRDYKTDQEQVQQVLSLCQNFLSIATPGRLRLAVLEQLDRMPFTRDELPQRPGFDYDRLLWLRTVTPDFLLVEAIQPKIEGQEDDRPQALYQVYFGLDRKTFLPRALHVVRVGARPRDMIFEQLILLENWGSAGADGNGSDGLPHPRVLIPQRIYVHERLPGHSQYGPFLLQPDREVYVRQGSTLFPNLTDADFDPKQG</sequence>
<proteinExistence type="predicted"/>
<keyword evidence="3" id="KW-1185">Reference proteome</keyword>
<evidence type="ECO:0000256" key="1">
    <source>
        <dbReference type="SAM" id="SignalP"/>
    </source>
</evidence>
<keyword evidence="1" id="KW-0732">Signal</keyword>
<organism evidence="2 3">
    <name type="scientific">Rohdeia mirabilis</name>
    <dbReference type="NCBI Taxonomy" id="2528008"/>
    <lineage>
        <taxon>Bacteria</taxon>
        <taxon>Pseudomonadati</taxon>
        <taxon>Planctomycetota</taxon>
        <taxon>Planctomycetia</taxon>
        <taxon>Planctomycetia incertae sedis</taxon>
        <taxon>Rohdeia</taxon>
    </lineage>
</organism>
<dbReference type="Proteomes" id="UP000319342">
    <property type="component" value="Chromosome"/>
</dbReference>
<dbReference type="EMBL" id="CP036290">
    <property type="protein sequence ID" value="QDU85341.1"/>
    <property type="molecule type" value="Genomic_DNA"/>
</dbReference>
<feature type="chain" id="PRO_5022080348" evidence="1">
    <location>
        <begin position="27"/>
        <end position="363"/>
    </location>
</feature>
<reference evidence="2 3" key="1">
    <citation type="submission" date="2019-02" db="EMBL/GenBank/DDBJ databases">
        <title>Deep-cultivation of Planctomycetes and their phenomic and genomic characterization uncovers novel biology.</title>
        <authorList>
            <person name="Wiegand S."/>
            <person name="Jogler M."/>
            <person name="Boedeker C."/>
            <person name="Pinto D."/>
            <person name="Vollmers J."/>
            <person name="Rivas-Marin E."/>
            <person name="Kohn T."/>
            <person name="Peeters S.H."/>
            <person name="Heuer A."/>
            <person name="Rast P."/>
            <person name="Oberbeckmann S."/>
            <person name="Bunk B."/>
            <person name="Jeske O."/>
            <person name="Meyerdierks A."/>
            <person name="Storesund J.E."/>
            <person name="Kallscheuer N."/>
            <person name="Luecker S."/>
            <person name="Lage O.M."/>
            <person name="Pohl T."/>
            <person name="Merkel B.J."/>
            <person name="Hornburger P."/>
            <person name="Mueller R.-W."/>
            <person name="Bruemmer F."/>
            <person name="Labrenz M."/>
            <person name="Spormann A.M."/>
            <person name="Op den Camp H."/>
            <person name="Overmann J."/>
            <person name="Amann R."/>
            <person name="Jetten M.S.M."/>
            <person name="Mascher T."/>
            <person name="Medema M.H."/>
            <person name="Devos D.P."/>
            <person name="Kaster A.-K."/>
            <person name="Ovreas L."/>
            <person name="Rohde M."/>
            <person name="Galperin M.Y."/>
            <person name="Jogler C."/>
        </authorList>
    </citation>
    <scope>NUCLEOTIDE SEQUENCE [LARGE SCALE GENOMIC DNA]</scope>
    <source>
        <strain evidence="2 3">Pla163</strain>
    </source>
</reference>
<feature type="signal peptide" evidence="1">
    <location>
        <begin position="1"/>
        <end position="26"/>
    </location>
</feature>
<accession>A0A518D1I3</accession>